<sequence>MDGSPAGLAAADWGAREAQLRTELARRPDARELPLVVDHFKELIKAAANDDFPQDPARQLQRAGHAVKHFARAEMRRFGNDELDSPDLIRYSSGLIARLAPVTYRQFLGYPGRTSRQGVDTASDMY</sequence>
<proteinExistence type="predicted"/>
<gene>
    <name evidence="1" type="ORF">EST54_00640</name>
</gene>
<dbReference type="AlphaFoldDB" id="A0A4Q1RCM5"/>
<evidence type="ECO:0000313" key="2">
    <source>
        <dbReference type="Proteomes" id="UP000289482"/>
    </source>
</evidence>
<name>A0A4Q1RCM5_9ACTN</name>
<dbReference type="EMBL" id="SDIF01000001">
    <property type="protein sequence ID" value="RXS71578.1"/>
    <property type="molecule type" value="Genomic_DNA"/>
</dbReference>
<dbReference type="RefSeq" id="WP_129243596.1">
    <property type="nucleotide sequence ID" value="NZ_JABZEL010000020.1"/>
</dbReference>
<organism evidence="1 2">
    <name type="scientific">Streptomyces sioyaensis</name>
    <dbReference type="NCBI Taxonomy" id="67364"/>
    <lineage>
        <taxon>Bacteria</taxon>
        <taxon>Bacillati</taxon>
        <taxon>Actinomycetota</taxon>
        <taxon>Actinomycetes</taxon>
        <taxon>Kitasatosporales</taxon>
        <taxon>Streptomycetaceae</taxon>
        <taxon>Streptomyces</taxon>
    </lineage>
</organism>
<dbReference type="Proteomes" id="UP000289482">
    <property type="component" value="Unassembled WGS sequence"/>
</dbReference>
<accession>A0A4Q1RCM5</accession>
<evidence type="ECO:0000313" key="1">
    <source>
        <dbReference type="EMBL" id="RXS71578.1"/>
    </source>
</evidence>
<keyword evidence="2" id="KW-1185">Reference proteome</keyword>
<protein>
    <submittedName>
        <fullName evidence="1">Uncharacterized protein</fullName>
    </submittedName>
</protein>
<reference evidence="1 2" key="1">
    <citation type="submission" date="2019-01" db="EMBL/GenBank/DDBJ databases">
        <title>Draft genome sequences of the type strain Streptomyces sioyaensis DSM 40032 and its novel strain, TM32, a thermotolerant antibiotics-producing actinobacterium.</title>
        <authorList>
            <person name="Nakaew N."/>
            <person name="Lumyong S."/>
            <person name="Sloan W.T."/>
            <person name="Sungthong R."/>
        </authorList>
    </citation>
    <scope>NUCLEOTIDE SEQUENCE [LARGE SCALE GENOMIC DNA]</scope>
    <source>
        <strain evidence="1 2">DSM 40032</strain>
    </source>
</reference>
<dbReference type="GeneID" id="95776508"/>
<comment type="caution">
    <text evidence="1">The sequence shown here is derived from an EMBL/GenBank/DDBJ whole genome shotgun (WGS) entry which is preliminary data.</text>
</comment>